<organism evidence="3 4">
    <name type="scientific">Durusdinium trenchii</name>
    <dbReference type="NCBI Taxonomy" id="1381693"/>
    <lineage>
        <taxon>Eukaryota</taxon>
        <taxon>Sar</taxon>
        <taxon>Alveolata</taxon>
        <taxon>Dinophyceae</taxon>
        <taxon>Suessiales</taxon>
        <taxon>Symbiodiniaceae</taxon>
        <taxon>Durusdinium</taxon>
    </lineage>
</organism>
<sequence>MVVPLPANESITALPDGGQPMLVLIRYAVVGLWVFSIFLVIISPLSALSQLGMAWLGTYLLAEDPQMSPCYARLRATALGQCCGDGGLRMLFPFFLLGAVNCLVDGATLIQIFSVNGWGSFKIVAVDALLGVFTFEFLGALASWRLVKMVIPMGGFADNGALDGYRELPGAPGRPLGGPGPGGITGAGAPPGAGSTDAFKPFQGTGHKLGS</sequence>
<gene>
    <name evidence="3" type="ORF">SCF082_LOCUS33668</name>
</gene>
<feature type="transmembrane region" description="Helical" evidence="2">
    <location>
        <begin position="121"/>
        <end position="144"/>
    </location>
</feature>
<keyword evidence="2" id="KW-1133">Transmembrane helix</keyword>
<dbReference type="Proteomes" id="UP001642464">
    <property type="component" value="Unassembled WGS sequence"/>
</dbReference>
<evidence type="ECO:0000256" key="2">
    <source>
        <dbReference type="SAM" id="Phobius"/>
    </source>
</evidence>
<accession>A0ABP0NQA7</accession>
<name>A0ABP0NQA7_9DINO</name>
<evidence type="ECO:0000256" key="1">
    <source>
        <dbReference type="SAM" id="MobiDB-lite"/>
    </source>
</evidence>
<feature type="compositionally biased region" description="Gly residues" evidence="1">
    <location>
        <begin position="175"/>
        <end position="191"/>
    </location>
</feature>
<evidence type="ECO:0000313" key="4">
    <source>
        <dbReference type="Proteomes" id="UP001642464"/>
    </source>
</evidence>
<proteinExistence type="predicted"/>
<comment type="caution">
    <text evidence="3">The sequence shown here is derived from an EMBL/GenBank/DDBJ whole genome shotgun (WGS) entry which is preliminary data.</text>
</comment>
<keyword evidence="2" id="KW-0472">Membrane</keyword>
<reference evidence="3 4" key="1">
    <citation type="submission" date="2024-02" db="EMBL/GenBank/DDBJ databases">
        <authorList>
            <person name="Chen Y."/>
            <person name="Shah S."/>
            <person name="Dougan E. K."/>
            <person name="Thang M."/>
            <person name="Chan C."/>
        </authorList>
    </citation>
    <scope>NUCLEOTIDE SEQUENCE [LARGE SCALE GENOMIC DNA]</scope>
</reference>
<keyword evidence="2" id="KW-0812">Transmembrane</keyword>
<keyword evidence="4" id="KW-1185">Reference proteome</keyword>
<protein>
    <submittedName>
        <fullName evidence="3">Uncharacterized protein</fullName>
    </submittedName>
</protein>
<feature type="transmembrane region" description="Helical" evidence="2">
    <location>
        <begin position="94"/>
        <end position="115"/>
    </location>
</feature>
<dbReference type="EMBL" id="CAXAMM010030113">
    <property type="protein sequence ID" value="CAK9065980.1"/>
    <property type="molecule type" value="Genomic_DNA"/>
</dbReference>
<evidence type="ECO:0000313" key="3">
    <source>
        <dbReference type="EMBL" id="CAK9065980.1"/>
    </source>
</evidence>
<feature type="transmembrane region" description="Helical" evidence="2">
    <location>
        <begin position="24"/>
        <end position="45"/>
    </location>
</feature>
<feature type="region of interest" description="Disordered" evidence="1">
    <location>
        <begin position="170"/>
        <end position="211"/>
    </location>
</feature>